<dbReference type="EMBL" id="CP058579">
    <property type="protein sequence ID" value="QLG61566.1"/>
    <property type="molecule type" value="Genomic_DNA"/>
</dbReference>
<protein>
    <submittedName>
        <fullName evidence="3">Uncharacterized protein</fullName>
    </submittedName>
</protein>
<evidence type="ECO:0000256" key="1">
    <source>
        <dbReference type="SAM" id="MobiDB-lite"/>
    </source>
</evidence>
<reference evidence="3 4" key="1">
    <citation type="submission" date="2020-06" db="EMBL/GenBank/DDBJ databases">
        <title>NJ-3-1, isolated from saline soil.</title>
        <authorList>
            <person name="Cui H.L."/>
            <person name="Shi X."/>
        </authorList>
    </citation>
    <scope>NUCLEOTIDE SEQUENCE [LARGE SCALE GENOMIC DNA]</scope>
    <source>
        <strain evidence="3 4">NJ-3-1</strain>
    </source>
</reference>
<organism evidence="3 4">
    <name type="scientific">Halorarum salinum</name>
    <dbReference type="NCBI Taxonomy" id="2743089"/>
    <lineage>
        <taxon>Archaea</taxon>
        <taxon>Methanobacteriati</taxon>
        <taxon>Methanobacteriota</taxon>
        <taxon>Stenosarchaea group</taxon>
        <taxon>Halobacteria</taxon>
        <taxon>Halobacteriales</taxon>
        <taxon>Haloferacaceae</taxon>
        <taxon>Halorarum</taxon>
    </lineage>
</organism>
<accession>A0A7D5L9M5</accession>
<feature type="transmembrane region" description="Helical" evidence="2">
    <location>
        <begin position="30"/>
        <end position="51"/>
    </location>
</feature>
<feature type="region of interest" description="Disordered" evidence="1">
    <location>
        <begin position="1"/>
        <end position="23"/>
    </location>
</feature>
<name>A0A7D5L9M5_9EURY</name>
<dbReference type="RefSeq" id="WP_179268151.1">
    <property type="nucleotide sequence ID" value="NZ_CP058579.1"/>
</dbReference>
<keyword evidence="4" id="KW-1185">Reference proteome</keyword>
<keyword evidence="2" id="KW-0472">Membrane</keyword>
<keyword evidence="2" id="KW-1133">Transmembrane helix</keyword>
<dbReference type="AlphaFoldDB" id="A0A7D5L9M5"/>
<keyword evidence="2" id="KW-0812">Transmembrane</keyword>
<evidence type="ECO:0000313" key="3">
    <source>
        <dbReference type="EMBL" id="QLG61566.1"/>
    </source>
</evidence>
<sequence length="54" mass="5886">MAGDDPEPNDPLSPYSPSQVPDVPGNGRRWVAILLALMLLLGAFYGFLSLFRPL</sequence>
<gene>
    <name evidence="3" type="ORF">HUG12_07435</name>
</gene>
<dbReference type="Proteomes" id="UP000509626">
    <property type="component" value="Chromosome"/>
</dbReference>
<evidence type="ECO:0000256" key="2">
    <source>
        <dbReference type="SAM" id="Phobius"/>
    </source>
</evidence>
<evidence type="ECO:0000313" key="4">
    <source>
        <dbReference type="Proteomes" id="UP000509626"/>
    </source>
</evidence>
<dbReference type="OrthoDB" id="306277at2157"/>
<proteinExistence type="predicted"/>
<dbReference type="GeneID" id="56037280"/>
<dbReference type="KEGG" id="halu:HUG12_07435"/>